<dbReference type="AlphaFoldDB" id="A0A231V1J3"/>
<name>A0A231V1J3_9HYPH</name>
<feature type="transmembrane region" description="Helical" evidence="1">
    <location>
        <begin position="38"/>
        <end position="64"/>
    </location>
</feature>
<dbReference type="RefSeq" id="WP_094075953.1">
    <property type="nucleotide sequence ID" value="NZ_NBYO01000001.1"/>
</dbReference>
<keyword evidence="1" id="KW-1133">Transmembrane helix</keyword>
<dbReference type="EMBL" id="NBYO01000001">
    <property type="protein sequence ID" value="OXT01987.1"/>
    <property type="molecule type" value="Genomic_DNA"/>
</dbReference>
<keyword evidence="1" id="KW-0472">Membrane</keyword>
<proteinExistence type="predicted"/>
<accession>A0A231V1J3</accession>
<sequence>MSRRGPTLRAILRINGQLLASALLSLLALWLWSNTSVLWWGLGLLAVFCAFGAISALITALGLIRRTIMRDREIAAYERKGGAPQSDRLVSSEALRKKGLIR</sequence>
<gene>
    <name evidence="2" type="ORF">B7H23_03355</name>
</gene>
<feature type="transmembrane region" description="Helical" evidence="1">
    <location>
        <begin position="12"/>
        <end position="32"/>
    </location>
</feature>
<evidence type="ECO:0000313" key="2">
    <source>
        <dbReference type="EMBL" id="OXT01987.1"/>
    </source>
</evidence>
<evidence type="ECO:0000256" key="1">
    <source>
        <dbReference type="SAM" id="Phobius"/>
    </source>
</evidence>
<keyword evidence="3" id="KW-1185">Reference proteome</keyword>
<comment type="caution">
    <text evidence="2">The sequence shown here is derived from an EMBL/GenBank/DDBJ whole genome shotgun (WGS) entry which is preliminary data.</text>
</comment>
<protein>
    <submittedName>
        <fullName evidence="2">Uncharacterized protein</fullName>
    </submittedName>
</protein>
<reference evidence="3" key="1">
    <citation type="journal article" date="2017" name="Int. J. Syst. Evol. Microbiol.">
        <title>Notoacmeibacter marinus gen. nov., sp. nov., isolated from the gut of a limpet and proposal of Notoacmeibacteraceae fam. nov. in the order Rhizobiales of the class Alphaproteobacteria.</title>
        <authorList>
            <person name="Huang Z."/>
            <person name="Guo F."/>
            <person name="Lai Q."/>
        </authorList>
    </citation>
    <scope>NUCLEOTIDE SEQUENCE [LARGE SCALE GENOMIC DNA]</scope>
    <source>
        <strain evidence="3">XMTR2A4</strain>
    </source>
</reference>
<keyword evidence="1" id="KW-0812">Transmembrane</keyword>
<dbReference type="Proteomes" id="UP000215405">
    <property type="component" value="Unassembled WGS sequence"/>
</dbReference>
<organism evidence="2 3">
    <name type="scientific">Notoacmeibacter marinus</name>
    <dbReference type="NCBI Taxonomy" id="1876515"/>
    <lineage>
        <taxon>Bacteria</taxon>
        <taxon>Pseudomonadati</taxon>
        <taxon>Pseudomonadota</taxon>
        <taxon>Alphaproteobacteria</taxon>
        <taxon>Hyphomicrobiales</taxon>
        <taxon>Notoacmeibacteraceae</taxon>
        <taxon>Notoacmeibacter</taxon>
    </lineage>
</organism>
<evidence type="ECO:0000313" key="3">
    <source>
        <dbReference type="Proteomes" id="UP000215405"/>
    </source>
</evidence>